<evidence type="ECO:0000256" key="7">
    <source>
        <dbReference type="ARBA" id="ARBA00022737"/>
    </source>
</evidence>
<evidence type="ECO:0000313" key="13">
    <source>
        <dbReference type="EMBL" id="KAH0542395.1"/>
    </source>
</evidence>
<dbReference type="GO" id="GO:0042149">
    <property type="term" value="P:cellular response to glucose starvation"/>
    <property type="evidence" value="ECO:0007669"/>
    <property type="project" value="UniProtKB-UniRule"/>
</dbReference>
<evidence type="ECO:0000256" key="9">
    <source>
        <dbReference type="PIRNR" id="PIRNR018148"/>
    </source>
</evidence>
<evidence type="ECO:0000256" key="1">
    <source>
        <dbReference type="ARBA" id="ARBA00002656"/>
    </source>
</evidence>
<dbReference type="InterPro" id="IPR050511">
    <property type="entry name" value="AMPK_gamma/SDS23_families"/>
</dbReference>
<dbReference type="Pfam" id="PF00571">
    <property type="entry name" value="CBS"/>
    <property type="match status" value="2"/>
</dbReference>
<dbReference type="PANTHER" id="PTHR13780:SF36">
    <property type="entry name" value="CBS DOMAIN-CONTAINING PROTEIN"/>
    <property type="match status" value="1"/>
</dbReference>
<sequence>MADRNPLSDITRSTEDSTPPAASPPLKETIISLPPKARPPRLHSSSAGSSSNHRDSLRENVRGPPPPSPRAARHPSFPQSAIDVMLTSATISRPGESKKYSGRDWKSIKVCELVNAEKVQFVELDTPVETATQILIESGAPVILLRETADSKAACGTFDYSDLNAYLLLVVGLVQPEEGDISSFQELAKKAREGNPIPVKYVKDLGKKNAFVILSESAPLPTAVEIFGSGLHRIAIVRDGTNEVIGVLSQLRLVEFFWENGRSFPSVDVLYPQPLKDLNIGSAQVISIKYVYMVPPHLVVPIDPFDHSGDKPLSAALELMNSEGVSSLAVVDNQNNVVGNISTVDVKHLTRSTSLPLLWSSCIHFVSVILSDRGLMNGQDSFPVFHVNPYSTLAHTVAKLIATKSHRMWVVDAPSPGSSVPQTPVSQPAVMVPPPGITPSLASPGPLPFPPPSVSASAAPGALLSGRLTGVVSLTDILNIFARSSGLSPIDPTQARKQRRRSSSSSMRVSIDSTRSSSVDLRR</sequence>
<dbReference type="PIRSF" id="PIRSF018148">
    <property type="entry name" value="UCP018148_CBS_YBR214w"/>
    <property type="match status" value="1"/>
</dbReference>
<comment type="subcellular location">
    <subcellularLocation>
        <location evidence="2 9">Cytoplasm</location>
    </subcellularLocation>
</comment>
<dbReference type="GO" id="GO:0005737">
    <property type="term" value="C:cytoplasm"/>
    <property type="evidence" value="ECO:0007669"/>
    <property type="project" value="UniProtKB-SubCell"/>
</dbReference>
<dbReference type="EMBL" id="JAGHQL010000055">
    <property type="protein sequence ID" value="KAH0542395.1"/>
    <property type="molecule type" value="Genomic_DNA"/>
</dbReference>
<protein>
    <recommendedName>
        <fullName evidence="4">Protein SDS23</fullName>
    </recommendedName>
    <alternativeName>
        <fullName evidence="5">Protein sds23</fullName>
    </alternativeName>
</protein>
<organism evidence="13 14">
    <name type="scientific">Glutinoglossum americanum</name>
    <dbReference type="NCBI Taxonomy" id="1670608"/>
    <lineage>
        <taxon>Eukaryota</taxon>
        <taxon>Fungi</taxon>
        <taxon>Dikarya</taxon>
        <taxon>Ascomycota</taxon>
        <taxon>Pezizomycotina</taxon>
        <taxon>Geoglossomycetes</taxon>
        <taxon>Geoglossales</taxon>
        <taxon>Geoglossaceae</taxon>
        <taxon>Glutinoglossum</taxon>
    </lineage>
</organism>
<comment type="similarity">
    <text evidence="3 9">Belongs to the SDS23 family.</text>
</comment>
<comment type="caution">
    <text evidence="13">The sequence shown here is derived from an EMBL/GenBank/DDBJ whole genome shotgun (WGS) entry which is preliminary data.</text>
</comment>
<dbReference type="AlphaFoldDB" id="A0A9P8IA65"/>
<dbReference type="CDD" id="cd02205">
    <property type="entry name" value="CBS_pair_SF"/>
    <property type="match status" value="1"/>
</dbReference>
<evidence type="ECO:0000256" key="5">
    <source>
        <dbReference type="ARBA" id="ARBA00020584"/>
    </source>
</evidence>
<keyword evidence="7" id="KW-0677">Repeat</keyword>
<comment type="function">
    <text evidence="1 9">Involved in DNA replication and cell separation.</text>
</comment>
<evidence type="ECO:0000256" key="3">
    <source>
        <dbReference type="ARBA" id="ARBA00006624"/>
    </source>
</evidence>
<dbReference type="PANTHER" id="PTHR13780">
    <property type="entry name" value="AMP-ACTIVATED PROTEIN KINASE, GAMMA REGULATORY SUBUNIT"/>
    <property type="match status" value="1"/>
</dbReference>
<evidence type="ECO:0000256" key="8">
    <source>
        <dbReference type="ARBA" id="ARBA00023122"/>
    </source>
</evidence>
<dbReference type="PROSITE" id="PS51371">
    <property type="entry name" value="CBS"/>
    <property type="match status" value="1"/>
</dbReference>
<reference evidence="13" key="1">
    <citation type="submission" date="2021-03" db="EMBL/GenBank/DDBJ databases">
        <title>Comparative genomics and phylogenomic investigation of the class Geoglossomycetes provide insights into ecological specialization and systematics.</title>
        <authorList>
            <person name="Melie T."/>
            <person name="Pirro S."/>
            <person name="Miller A.N."/>
            <person name="Quandt A."/>
        </authorList>
    </citation>
    <scope>NUCLEOTIDE SEQUENCE</scope>
    <source>
        <strain evidence="13">GBOQ0MN5Z8</strain>
    </source>
</reference>
<gene>
    <name evidence="13" type="ORF">FGG08_003240</name>
</gene>
<name>A0A9P8IA65_9PEZI</name>
<keyword evidence="14" id="KW-1185">Reference proteome</keyword>
<dbReference type="InterPro" id="IPR000644">
    <property type="entry name" value="CBS_dom"/>
</dbReference>
<dbReference type="Gene3D" id="3.10.580.10">
    <property type="entry name" value="CBS-domain"/>
    <property type="match status" value="2"/>
</dbReference>
<dbReference type="Proteomes" id="UP000698800">
    <property type="component" value="Unassembled WGS sequence"/>
</dbReference>
<evidence type="ECO:0000256" key="2">
    <source>
        <dbReference type="ARBA" id="ARBA00004496"/>
    </source>
</evidence>
<dbReference type="InterPro" id="IPR016711">
    <property type="entry name" value="Ssd23"/>
</dbReference>
<feature type="domain" description="CBS" evidence="12">
    <location>
        <begin position="293"/>
        <end position="357"/>
    </location>
</feature>
<evidence type="ECO:0000256" key="10">
    <source>
        <dbReference type="PROSITE-ProRule" id="PRU00703"/>
    </source>
</evidence>
<dbReference type="GO" id="GO:0004865">
    <property type="term" value="F:protein serine/threonine phosphatase inhibitor activity"/>
    <property type="evidence" value="ECO:0007669"/>
    <property type="project" value="TreeGrafter"/>
</dbReference>
<keyword evidence="6 9" id="KW-0963">Cytoplasm</keyword>
<evidence type="ECO:0000256" key="4">
    <source>
        <dbReference type="ARBA" id="ARBA00014106"/>
    </source>
</evidence>
<feature type="compositionally biased region" description="Basic and acidic residues" evidence="11">
    <location>
        <begin position="52"/>
        <end position="61"/>
    </location>
</feature>
<feature type="region of interest" description="Disordered" evidence="11">
    <location>
        <begin position="488"/>
        <end position="523"/>
    </location>
</feature>
<dbReference type="GO" id="GO:0030071">
    <property type="term" value="P:regulation of mitotic metaphase/anaphase transition"/>
    <property type="evidence" value="ECO:0007669"/>
    <property type="project" value="InterPro"/>
</dbReference>
<evidence type="ECO:0000256" key="11">
    <source>
        <dbReference type="SAM" id="MobiDB-lite"/>
    </source>
</evidence>
<feature type="compositionally biased region" description="Low complexity" evidence="11">
    <location>
        <begin position="503"/>
        <end position="523"/>
    </location>
</feature>
<accession>A0A9P8IA65</accession>
<dbReference type="InterPro" id="IPR046342">
    <property type="entry name" value="CBS_dom_sf"/>
</dbReference>
<evidence type="ECO:0000313" key="14">
    <source>
        <dbReference type="Proteomes" id="UP000698800"/>
    </source>
</evidence>
<evidence type="ECO:0000259" key="12">
    <source>
        <dbReference type="PROSITE" id="PS51371"/>
    </source>
</evidence>
<evidence type="ECO:0000256" key="6">
    <source>
        <dbReference type="ARBA" id="ARBA00022490"/>
    </source>
</evidence>
<keyword evidence="8 10" id="KW-0129">CBS domain</keyword>
<proteinExistence type="inferred from homology"/>
<dbReference type="SMART" id="SM00116">
    <property type="entry name" value="CBS"/>
    <property type="match status" value="3"/>
</dbReference>
<feature type="region of interest" description="Disordered" evidence="11">
    <location>
        <begin position="1"/>
        <end position="79"/>
    </location>
</feature>
<dbReference type="SUPFAM" id="SSF54631">
    <property type="entry name" value="CBS-domain pair"/>
    <property type="match status" value="2"/>
</dbReference>
<dbReference type="OrthoDB" id="449052at2759"/>